<accession>A0A1Q2CK43</accession>
<reference evidence="2" key="1">
    <citation type="submission" date="2017-02" db="EMBL/GenBank/DDBJ databases">
        <title>Tessaracoccus aquaemaris sp. nov., isolated from the intestine of a Korean rockfish, Sebastes schlegelii, in a marine aquaculture pond.</title>
        <authorList>
            <person name="Tak E.J."/>
            <person name="Bae J.-W."/>
        </authorList>
    </citation>
    <scope>NUCLEOTIDE SEQUENCE [LARGE SCALE GENOMIC DNA]</scope>
    <source>
        <strain evidence="2">NSG39</strain>
    </source>
</reference>
<dbReference type="InterPro" id="IPR002347">
    <property type="entry name" value="SDR_fam"/>
</dbReference>
<dbReference type="PANTHER" id="PTHR43431">
    <property type="entry name" value="OXIDOREDUCTASE, SHORT CHAIN DEHYDROGENASE/REDUCTASE FAMILY (AFU_ORTHOLOGUE AFUA_5G14000)"/>
    <property type="match status" value="1"/>
</dbReference>
<dbReference type="AlphaFoldDB" id="A0A1Q2CK43"/>
<proteinExistence type="predicted"/>
<evidence type="ECO:0000313" key="2">
    <source>
        <dbReference type="Proteomes" id="UP000188145"/>
    </source>
</evidence>
<dbReference type="Pfam" id="PF00106">
    <property type="entry name" value="adh_short"/>
    <property type="match status" value="1"/>
</dbReference>
<protein>
    <submittedName>
        <fullName evidence="1">Dehydrogenase</fullName>
    </submittedName>
</protein>
<organism evidence="1 2">
    <name type="scientific">Tessaracoccus aquimaris</name>
    <dbReference type="NCBI Taxonomy" id="1332264"/>
    <lineage>
        <taxon>Bacteria</taxon>
        <taxon>Bacillati</taxon>
        <taxon>Actinomycetota</taxon>
        <taxon>Actinomycetes</taxon>
        <taxon>Propionibacteriales</taxon>
        <taxon>Propionibacteriaceae</taxon>
        <taxon>Tessaracoccus</taxon>
    </lineage>
</organism>
<dbReference type="SUPFAM" id="SSF51735">
    <property type="entry name" value="NAD(P)-binding Rossmann-fold domains"/>
    <property type="match status" value="1"/>
</dbReference>
<dbReference type="RefSeq" id="WP_077684783.1">
    <property type="nucleotide sequence ID" value="NZ_CP019606.1"/>
</dbReference>
<keyword evidence="2" id="KW-1185">Reference proteome</keyword>
<dbReference type="EMBL" id="CP019606">
    <property type="protein sequence ID" value="AQP46453.1"/>
    <property type="molecule type" value="Genomic_DNA"/>
</dbReference>
<dbReference type="Proteomes" id="UP000188145">
    <property type="component" value="Chromosome"/>
</dbReference>
<dbReference type="KEGG" id="tes:BW730_01660"/>
<dbReference type="OrthoDB" id="9799818at2"/>
<sequence>MSVIAIVGAGPGLGAAVAHRFGSAGFAVALIARNVQKLEALEQRLASSGLTAKGYIADVRDRDALATALENAAEDLGPIEVLQFSPVPSKEFLKPVLDTTVEDLHAAAELSILGSATSIRQVLPGMIERGVGTILLINGSSAATPNSNVAGTSTAFAGESAYGEMLHDAVAEKGVNVRQLIIPGAIGGGDPLYDLAALAERIWQLHAETEGTFRVTVGGEVA</sequence>
<gene>
    <name evidence="1" type="ORF">BW730_01660</name>
</gene>
<name>A0A1Q2CK43_9ACTN</name>
<dbReference type="PANTHER" id="PTHR43431:SF7">
    <property type="entry name" value="OXIDOREDUCTASE, SHORT CHAIN DEHYDROGENASE_REDUCTASE FAMILY (AFU_ORTHOLOGUE AFUA_5G14000)"/>
    <property type="match status" value="1"/>
</dbReference>
<evidence type="ECO:0000313" key="1">
    <source>
        <dbReference type="EMBL" id="AQP46453.1"/>
    </source>
</evidence>
<dbReference type="Gene3D" id="3.40.50.720">
    <property type="entry name" value="NAD(P)-binding Rossmann-like Domain"/>
    <property type="match status" value="1"/>
</dbReference>
<dbReference type="STRING" id="1332264.BW730_01660"/>
<dbReference type="InterPro" id="IPR036291">
    <property type="entry name" value="NAD(P)-bd_dom_sf"/>
</dbReference>